<feature type="non-terminal residue" evidence="1">
    <location>
        <position position="74"/>
    </location>
</feature>
<evidence type="ECO:0000313" key="2">
    <source>
        <dbReference type="Proteomes" id="UP000070501"/>
    </source>
</evidence>
<keyword evidence="2" id="KW-1185">Reference proteome</keyword>
<name>A0A136JJ98_9PEZI</name>
<evidence type="ECO:0000313" key="1">
    <source>
        <dbReference type="EMBL" id="KXJ97229.1"/>
    </source>
</evidence>
<accession>A0A136JJ98</accession>
<dbReference type="EMBL" id="KQ964245">
    <property type="protein sequence ID" value="KXJ97229.1"/>
    <property type="molecule type" value="Genomic_DNA"/>
</dbReference>
<reference evidence="2" key="1">
    <citation type="submission" date="2016-02" db="EMBL/GenBank/DDBJ databases">
        <title>Draft genome sequence of Microdochium bolleyi, a fungal endophyte of beachgrass.</title>
        <authorList>
            <consortium name="DOE Joint Genome Institute"/>
            <person name="David A.S."/>
            <person name="May G."/>
            <person name="Haridas S."/>
            <person name="Lim J."/>
            <person name="Wang M."/>
            <person name="Labutti K."/>
            <person name="Lipzen A."/>
            <person name="Barry K."/>
            <person name="Grigoriev I.V."/>
        </authorList>
    </citation>
    <scope>NUCLEOTIDE SEQUENCE [LARGE SCALE GENOMIC DNA]</scope>
    <source>
        <strain evidence="2">J235TASD1</strain>
    </source>
</reference>
<protein>
    <submittedName>
        <fullName evidence="1">Uncharacterized protein</fullName>
    </submittedName>
</protein>
<dbReference type="AlphaFoldDB" id="A0A136JJ98"/>
<dbReference type="InParanoid" id="A0A136JJ98"/>
<gene>
    <name evidence="1" type="ORF">Micbo1qcDRAFT_156046</name>
</gene>
<organism evidence="1 2">
    <name type="scientific">Microdochium bolleyi</name>
    <dbReference type="NCBI Taxonomy" id="196109"/>
    <lineage>
        <taxon>Eukaryota</taxon>
        <taxon>Fungi</taxon>
        <taxon>Dikarya</taxon>
        <taxon>Ascomycota</taxon>
        <taxon>Pezizomycotina</taxon>
        <taxon>Sordariomycetes</taxon>
        <taxon>Xylariomycetidae</taxon>
        <taxon>Xylariales</taxon>
        <taxon>Microdochiaceae</taxon>
        <taxon>Microdochium</taxon>
    </lineage>
</organism>
<sequence length="74" mass="7600">MSIVTKAWYHICAIIPSLYLRMLSCRITRARCLFAAAGARAASAAVAGGGTGAAAVTLHFDDWLLGGSGKGGFV</sequence>
<dbReference type="Proteomes" id="UP000070501">
    <property type="component" value="Unassembled WGS sequence"/>
</dbReference>
<proteinExistence type="predicted"/>